<accession>A0A9X1S2R5</accession>
<feature type="domain" description="DUF8094" evidence="3">
    <location>
        <begin position="319"/>
        <end position="617"/>
    </location>
</feature>
<evidence type="ECO:0000313" key="4">
    <source>
        <dbReference type="EMBL" id="MCC2032339.1"/>
    </source>
</evidence>
<feature type="transmembrane region" description="Helical" evidence="2">
    <location>
        <begin position="274"/>
        <end position="296"/>
    </location>
</feature>
<reference evidence="4" key="1">
    <citation type="submission" date="2021-04" db="EMBL/GenBank/DDBJ databases">
        <title>Microbacterium tenobrionis sp. nov. and Microbacterium allomyrinae sp. nov., isolated from larvae of Tenobrio molitor and Allomyrina dichotoma, respectively.</title>
        <authorList>
            <person name="Lee S.D."/>
        </authorList>
    </citation>
    <scope>NUCLEOTIDE SEQUENCE</scope>
    <source>
        <strain evidence="4">BWT-G7</strain>
    </source>
</reference>
<feature type="region of interest" description="Disordered" evidence="1">
    <location>
        <begin position="106"/>
        <end position="151"/>
    </location>
</feature>
<dbReference type="AlphaFoldDB" id="A0A9X1S2R5"/>
<evidence type="ECO:0000256" key="1">
    <source>
        <dbReference type="SAM" id="MobiDB-lite"/>
    </source>
</evidence>
<evidence type="ECO:0000256" key="2">
    <source>
        <dbReference type="SAM" id="Phobius"/>
    </source>
</evidence>
<name>A0A9X1S2R5_9MICO</name>
<feature type="compositionally biased region" description="Acidic residues" evidence="1">
    <location>
        <begin position="108"/>
        <end position="136"/>
    </location>
</feature>
<gene>
    <name evidence="4" type="ORF">KEC57_09130</name>
</gene>
<sequence>MRFVWAVAAFVLAAVMIGAGIAQRTVFQGPKTETATISLEDEAPYLVVDGAVLNQLPGTQTLRAQGDGEIFASYGRTADVQAWLADAEYNRVTLNDESEIVTTLVEPEPAEEAPAEGDAADPATDEAADAETEESADAPAGTTGRNPAGSDLWLDEYQQSDILIAPLQLPDEMSVLIAADGTAAAPASVSVTWPLQSTTPWAGPLIVGGAILMAVGAFLYILGIRHARRSRGPRRKGLPLAVTEPIDITIDDPDKGVISSSTRTRRSVTNGRRAFAVLPVVAVSALLFTGCSADSWPQFGSTPTPTPTATVIAPEGQQAPAVTKAQAERILTRIASTVADADAALDGDLAATRLEGAALALRETNYKLRASLTDYAAPSAILSKPLKIILPQAYDGWPRSVIAVVDDAESKTSSIMVMTQQDAWSDYKLSYAASLEASTEMPALAPAYIGATQVEPDSPFLLLAPEDVAAAYADVLNKGEESEFYDLFEVEGDQLRESIAADRQRRLESFNQTASSTGTLEFASTPGSQPPFALATVESGAIVAVNLYESDTVKPTNEDAVIKLDGNTTVKTLSGVDQSATGFQTTFSDQVFFYVPGPGSNEKITLLGYSSDILDAKVL</sequence>
<proteinExistence type="predicted"/>
<dbReference type="InterPro" id="IPR058407">
    <property type="entry name" value="DUF8094"/>
</dbReference>
<dbReference type="GO" id="GO:0016740">
    <property type="term" value="F:transferase activity"/>
    <property type="evidence" value="ECO:0007669"/>
    <property type="project" value="UniProtKB-KW"/>
</dbReference>
<dbReference type="Pfam" id="PF26366">
    <property type="entry name" value="DUF8094"/>
    <property type="match status" value="1"/>
</dbReference>
<dbReference type="EMBL" id="JAGTTN010000002">
    <property type="protein sequence ID" value="MCC2032339.1"/>
    <property type="molecule type" value="Genomic_DNA"/>
</dbReference>
<evidence type="ECO:0000259" key="3">
    <source>
        <dbReference type="Pfam" id="PF26366"/>
    </source>
</evidence>
<keyword evidence="4" id="KW-0808">Transferase</keyword>
<protein>
    <submittedName>
        <fullName evidence="4">Glycosyl transferase</fullName>
    </submittedName>
</protein>
<dbReference type="Proteomes" id="UP001139354">
    <property type="component" value="Unassembled WGS sequence"/>
</dbReference>
<organism evidence="4 5">
    <name type="scientific">Microbacterium allomyrinae</name>
    <dbReference type="NCBI Taxonomy" id="2830666"/>
    <lineage>
        <taxon>Bacteria</taxon>
        <taxon>Bacillati</taxon>
        <taxon>Actinomycetota</taxon>
        <taxon>Actinomycetes</taxon>
        <taxon>Micrococcales</taxon>
        <taxon>Microbacteriaceae</taxon>
        <taxon>Microbacterium</taxon>
    </lineage>
</organism>
<keyword evidence="2" id="KW-0812">Transmembrane</keyword>
<dbReference type="RefSeq" id="WP_229384262.1">
    <property type="nucleotide sequence ID" value="NZ_JAGTTN010000002.1"/>
</dbReference>
<feature type="transmembrane region" description="Helical" evidence="2">
    <location>
        <begin position="201"/>
        <end position="222"/>
    </location>
</feature>
<keyword evidence="2" id="KW-0472">Membrane</keyword>
<evidence type="ECO:0000313" key="5">
    <source>
        <dbReference type="Proteomes" id="UP001139354"/>
    </source>
</evidence>
<keyword evidence="5" id="KW-1185">Reference proteome</keyword>
<comment type="caution">
    <text evidence="4">The sequence shown here is derived from an EMBL/GenBank/DDBJ whole genome shotgun (WGS) entry which is preliminary data.</text>
</comment>
<keyword evidence="2" id="KW-1133">Transmembrane helix</keyword>